<protein>
    <submittedName>
        <fullName evidence="2">Uncharacterized protein</fullName>
    </submittedName>
</protein>
<gene>
    <name evidence="2" type="ORF">ECE50_015840</name>
</gene>
<keyword evidence="3" id="KW-1185">Reference proteome</keyword>
<proteinExistence type="predicted"/>
<reference evidence="2" key="1">
    <citation type="submission" date="2020-05" db="EMBL/GenBank/DDBJ databases">
        <title>Chitinophaga laudate sp. nov., isolated from a tropical peat swamp.</title>
        <authorList>
            <person name="Goh C.B.S."/>
            <person name="Lee M.S."/>
            <person name="Parimannan S."/>
            <person name="Pasbakhsh P."/>
            <person name="Yule C.M."/>
            <person name="Rajandas H."/>
            <person name="Loke S."/>
            <person name="Croft L."/>
            <person name="Tan J.B.L."/>
        </authorList>
    </citation>
    <scope>NUCLEOTIDE SEQUENCE</scope>
    <source>
        <strain evidence="2">Mgbs1</strain>
    </source>
</reference>
<keyword evidence="1" id="KW-1133">Transmembrane helix</keyword>
<evidence type="ECO:0000256" key="1">
    <source>
        <dbReference type="SAM" id="Phobius"/>
    </source>
</evidence>
<dbReference type="AlphaFoldDB" id="A0A9Q5GRH1"/>
<keyword evidence="1" id="KW-0812">Transmembrane</keyword>
<feature type="transmembrane region" description="Helical" evidence="1">
    <location>
        <begin position="12"/>
        <end position="35"/>
    </location>
</feature>
<dbReference type="EMBL" id="RIAR02000001">
    <property type="protein sequence ID" value="NSL88312.1"/>
    <property type="molecule type" value="Genomic_DNA"/>
</dbReference>
<accession>A0A9Q5GRH1</accession>
<sequence>MKLEKTVARKLLRDGIISLFLYALPVILMFLYFYIRGERPWKEQPGHSSVIATKK</sequence>
<evidence type="ECO:0000313" key="2">
    <source>
        <dbReference type="EMBL" id="NSL88312.1"/>
    </source>
</evidence>
<keyword evidence="1" id="KW-0472">Membrane</keyword>
<name>A0A9Q5GRH1_9BACT</name>
<organism evidence="2 3">
    <name type="scientific">Chitinophaga solisilvae</name>
    <dbReference type="NCBI Taxonomy" id="1233460"/>
    <lineage>
        <taxon>Bacteria</taxon>
        <taxon>Pseudomonadati</taxon>
        <taxon>Bacteroidota</taxon>
        <taxon>Chitinophagia</taxon>
        <taxon>Chitinophagales</taxon>
        <taxon>Chitinophagaceae</taxon>
        <taxon>Chitinophaga</taxon>
    </lineage>
</organism>
<comment type="caution">
    <text evidence="2">The sequence shown here is derived from an EMBL/GenBank/DDBJ whole genome shotgun (WGS) entry which is preliminary data.</text>
</comment>
<dbReference type="Proteomes" id="UP000281028">
    <property type="component" value="Unassembled WGS sequence"/>
</dbReference>
<evidence type="ECO:0000313" key="3">
    <source>
        <dbReference type="Proteomes" id="UP000281028"/>
    </source>
</evidence>